<dbReference type="PANTHER" id="PTHR46869">
    <property type="entry name" value="C2H2-LIKE ZINC FINGER PROTEIN"/>
    <property type="match status" value="1"/>
</dbReference>
<dbReference type="KEGG" id="jcu:105630527"/>
<dbReference type="PROSITE" id="PS50157">
    <property type="entry name" value="ZINC_FINGER_C2H2_2"/>
    <property type="match status" value="3"/>
</dbReference>
<feature type="domain" description="C2H2-type" evidence="3">
    <location>
        <begin position="433"/>
        <end position="455"/>
    </location>
</feature>
<dbReference type="Proteomes" id="UP000027138">
    <property type="component" value="Unassembled WGS sequence"/>
</dbReference>
<dbReference type="STRING" id="180498.A0A067L257"/>
<sequence length="500" mass="55927">MEPNQKKKLFICKFCNKRYPCGKSLGGHIRIHLNGNGNNSHNGNGNSTDLEDESFVAANGSNSKRDSELYRLRENPRKTRRFMADSSNSHFLQEKVCKACGKGFQSLKALCGHMACHSKNSFEDQSETTERLKDQVFDSQSDTETSAPSKRRRSRRMRYKTIGVYSSSLSSAASDLEQEQEEVAMCLMMLSKDSGFKGCFSSIADSSDNNSVVLETKSSSSPELKIGIKKNGVNCVYNNGNAVLEMKKAKKQVMSTENDQSENSDSGYFRNGPKKVESEISVHGFVGNDKFKKHKVEFRSRFEEEDIDPELGKRLSGFRRIKKELGKDLVREEESRKRSKNEFNNLEFLSSNGSKIVKRPSVAVNRSSHKKSNGGCSDSIYESGENSINTDYVPSELHNSCKRIKSCNGKNPVEQKLSGNAEKKFGTKKGKVHECPFCFKVFRSGQALGGHKRSHFVGGGEDRTVVINQQVPEISMPALLDLNLPAPMEEEANGYYIPTW</sequence>
<feature type="region of interest" description="Disordered" evidence="2">
    <location>
        <begin position="127"/>
        <end position="157"/>
    </location>
</feature>
<feature type="domain" description="C2H2-type" evidence="3">
    <location>
        <begin position="10"/>
        <end position="37"/>
    </location>
</feature>
<accession>A0A067L257</accession>
<keyword evidence="1" id="KW-0863">Zinc-finger</keyword>
<reference evidence="4 5" key="1">
    <citation type="journal article" date="2014" name="PLoS ONE">
        <title>Global Analysis of Gene Expression Profiles in Physic Nut (Jatropha curcas L.) Seedlings Exposed to Salt Stress.</title>
        <authorList>
            <person name="Zhang L."/>
            <person name="Zhang C."/>
            <person name="Wu P."/>
            <person name="Chen Y."/>
            <person name="Li M."/>
            <person name="Jiang H."/>
            <person name="Wu G."/>
        </authorList>
    </citation>
    <scope>NUCLEOTIDE SEQUENCE [LARGE SCALE GENOMIC DNA]</scope>
    <source>
        <strain evidence="5">cv. GZQX0401</strain>
        <tissue evidence="4">Young leaves</tissue>
    </source>
</reference>
<dbReference type="PROSITE" id="PS00028">
    <property type="entry name" value="ZINC_FINGER_C2H2_1"/>
    <property type="match status" value="3"/>
</dbReference>
<evidence type="ECO:0000256" key="2">
    <source>
        <dbReference type="SAM" id="MobiDB-lite"/>
    </source>
</evidence>
<feature type="compositionally biased region" description="Polar residues" evidence="2">
    <location>
        <begin position="137"/>
        <end position="148"/>
    </location>
</feature>
<keyword evidence="1" id="KW-0862">Zinc</keyword>
<dbReference type="SMART" id="SM00355">
    <property type="entry name" value="ZnF_C2H2"/>
    <property type="match status" value="3"/>
</dbReference>
<protein>
    <recommendedName>
        <fullName evidence="3">C2H2-type domain-containing protein</fullName>
    </recommendedName>
</protein>
<dbReference type="EMBL" id="KK914318">
    <property type="protein sequence ID" value="KDP41283.1"/>
    <property type="molecule type" value="Genomic_DNA"/>
</dbReference>
<dbReference type="InterPro" id="IPR036236">
    <property type="entry name" value="Znf_C2H2_sf"/>
</dbReference>
<dbReference type="PANTHER" id="PTHR46869:SF1">
    <property type="entry name" value="C2H2-LIKE ZINC FINGER PROTEIN"/>
    <property type="match status" value="1"/>
</dbReference>
<dbReference type="SUPFAM" id="SSF57667">
    <property type="entry name" value="beta-beta-alpha zinc fingers"/>
    <property type="match status" value="2"/>
</dbReference>
<keyword evidence="1" id="KW-0479">Metal-binding</keyword>
<feature type="domain" description="C2H2-type" evidence="3">
    <location>
        <begin position="95"/>
        <end position="122"/>
    </location>
</feature>
<dbReference type="InterPro" id="IPR013087">
    <property type="entry name" value="Znf_C2H2_type"/>
</dbReference>
<dbReference type="GO" id="GO:0008270">
    <property type="term" value="F:zinc ion binding"/>
    <property type="evidence" value="ECO:0007669"/>
    <property type="project" value="UniProtKB-KW"/>
</dbReference>
<dbReference type="AlphaFoldDB" id="A0A067L257"/>
<evidence type="ECO:0000259" key="3">
    <source>
        <dbReference type="PROSITE" id="PS50157"/>
    </source>
</evidence>
<evidence type="ECO:0000313" key="5">
    <source>
        <dbReference type="Proteomes" id="UP000027138"/>
    </source>
</evidence>
<evidence type="ECO:0000313" key="4">
    <source>
        <dbReference type="EMBL" id="KDP41283.1"/>
    </source>
</evidence>
<proteinExistence type="predicted"/>
<evidence type="ECO:0000256" key="1">
    <source>
        <dbReference type="PROSITE-ProRule" id="PRU00042"/>
    </source>
</evidence>
<gene>
    <name evidence="4" type="ORF">JCGZ_15690</name>
</gene>
<organism evidence="4 5">
    <name type="scientific">Jatropha curcas</name>
    <name type="common">Barbados nut</name>
    <dbReference type="NCBI Taxonomy" id="180498"/>
    <lineage>
        <taxon>Eukaryota</taxon>
        <taxon>Viridiplantae</taxon>
        <taxon>Streptophyta</taxon>
        <taxon>Embryophyta</taxon>
        <taxon>Tracheophyta</taxon>
        <taxon>Spermatophyta</taxon>
        <taxon>Magnoliopsida</taxon>
        <taxon>eudicotyledons</taxon>
        <taxon>Gunneridae</taxon>
        <taxon>Pentapetalae</taxon>
        <taxon>rosids</taxon>
        <taxon>fabids</taxon>
        <taxon>Malpighiales</taxon>
        <taxon>Euphorbiaceae</taxon>
        <taxon>Crotonoideae</taxon>
        <taxon>Jatropheae</taxon>
        <taxon>Jatropha</taxon>
    </lineage>
</organism>
<dbReference type="OrthoDB" id="9451254at2759"/>
<name>A0A067L257_JATCU</name>
<dbReference type="Pfam" id="PF13912">
    <property type="entry name" value="zf-C2H2_6"/>
    <property type="match status" value="3"/>
</dbReference>
<dbReference type="Gene3D" id="3.30.160.60">
    <property type="entry name" value="Classic Zinc Finger"/>
    <property type="match status" value="1"/>
</dbReference>
<keyword evidence="5" id="KW-1185">Reference proteome</keyword>